<dbReference type="EMBL" id="MCRJ01000053">
    <property type="protein sequence ID" value="ODN70355.1"/>
    <property type="molecule type" value="Genomic_DNA"/>
</dbReference>
<dbReference type="SUPFAM" id="SSF53850">
    <property type="entry name" value="Periplasmic binding protein-like II"/>
    <property type="match status" value="1"/>
</dbReference>
<dbReference type="PANTHER" id="PTHR30290:SF83">
    <property type="entry name" value="ABC TRANSPORTER SUBSTRATE-BINDING PROTEIN"/>
    <property type="match status" value="1"/>
</dbReference>
<dbReference type="InterPro" id="IPR039424">
    <property type="entry name" value="SBP_5"/>
</dbReference>
<dbReference type="InterPro" id="IPR000914">
    <property type="entry name" value="SBP_5_dom"/>
</dbReference>
<feature type="domain" description="Solute-binding protein family 5" evidence="3">
    <location>
        <begin position="1"/>
        <end position="145"/>
    </location>
</feature>
<keyword evidence="5" id="KW-1185">Reference proteome</keyword>
<dbReference type="PATRIC" id="fig|1439726.3.peg.2455"/>
<dbReference type="Gene3D" id="3.40.190.10">
    <property type="entry name" value="Periplasmic binding protein-like II"/>
    <property type="match status" value="1"/>
</dbReference>
<evidence type="ECO:0000259" key="3">
    <source>
        <dbReference type="Pfam" id="PF00496"/>
    </source>
</evidence>
<evidence type="ECO:0000256" key="2">
    <source>
        <dbReference type="ARBA" id="ARBA00005695"/>
    </source>
</evidence>
<organism evidence="4 5">
    <name type="scientific">Methylobrevis pamukkalensis</name>
    <dbReference type="NCBI Taxonomy" id="1439726"/>
    <lineage>
        <taxon>Bacteria</taxon>
        <taxon>Pseudomonadati</taxon>
        <taxon>Pseudomonadota</taxon>
        <taxon>Alphaproteobacteria</taxon>
        <taxon>Hyphomicrobiales</taxon>
        <taxon>Pleomorphomonadaceae</taxon>
        <taxon>Methylobrevis</taxon>
    </lineage>
</organism>
<name>A0A1E3H2H4_9HYPH</name>
<dbReference type="AlphaFoldDB" id="A0A1E3H2H4"/>
<evidence type="ECO:0000313" key="4">
    <source>
        <dbReference type="EMBL" id="ODN70355.1"/>
    </source>
</evidence>
<sequence length="234" mass="25478">MNYAIDRDALVGLYGGPVLAQPVCQILPPDFPGHVDSCLYTLDPGTEWSAPDMDKAKALVEESGTKGEKVAVIVEDNAVARSIGTYLQSVLSELGYDATVKAISPNIQFTYIQNTDNKVQISVSQWFMDYPAASNFLNVLLGCGSFTPGSDASINIAGYCNKELDDRMKAAIAQGVTDQAGADEEWAKIDAAFMEQAPVAPLFTPKNVDLFSTRVGNYIFSNQFRWVISQSWVK</sequence>
<dbReference type="Gene3D" id="3.10.105.10">
    <property type="entry name" value="Dipeptide-binding Protein, Domain 3"/>
    <property type="match status" value="1"/>
</dbReference>
<dbReference type="GO" id="GO:0015833">
    <property type="term" value="P:peptide transport"/>
    <property type="evidence" value="ECO:0007669"/>
    <property type="project" value="TreeGrafter"/>
</dbReference>
<evidence type="ECO:0000256" key="1">
    <source>
        <dbReference type="ARBA" id="ARBA00004418"/>
    </source>
</evidence>
<dbReference type="Proteomes" id="UP000094622">
    <property type="component" value="Unassembled WGS sequence"/>
</dbReference>
<protein>
    <submittedName>
        <fullName evidence="4">Bacterial extracellular solute-binding protein, family 5 Middle</fullName>
    </submittedName>
</protein>
<accession>A0A1E3H2H4</accession>
<dbReference type="RefSeq" id="WP_280939071.1">
    <property type="nucleotide sequence ID" value="NZ_MCRJ01000053.1"/>
</dbReference>
<dbReference type="PANTHER" id="PTHR30290">
    <property type="entry name" value="PERIPLASMIC BINDING COMPONENT OF ABC TRANSPORTER"/>
    <property type="match status" value="1"/>
</dbReference>
<proteinExistence type="inferred from homology"/>
<comment type="caution">
    <text evidence="4">The sequence shown here is derived from an EMBL/GenBank/DDBJ whole genome shotgun (WGS) entry which is preliminary data.</text>
</comment>
<evidence type="ECO:0000313" key="5">
    <source>
        <dbReference type="Proteomes" id="UP000094622"/>
    </source>
</evidence>
<dbReference type="GO" id="GO:1904680">
    <property type="term" value="F:peptide transmembrane transporter activity"/>
    <property type="evidence" value="ECO:0007669"/>
    <property type="project" value="TreeGrafter"/>
</dbReference>
<dbReference type="Pfam" id="PF00496">
    <property type="entry name" value="SBP_bac_5"/>
    <property type="match status" value="1"/>
</dbReference>
<gene>
    <name evidence="4" type="ORF">A6302_02333</name>
</gene>
<comment type="similarity">
    <text evidence="2">Belongs to the bacterial solute-binding protein 5 family.</text>
</comment>
<reference evidence="4 5" key="1">
    <citation type="submission" date="2016-07" db="EMBL/GenBank/DDBJ databases">
        <title>Draft Genome Sequence of Methylobrevis pamukkalensis PK2.</title>
        <authorList>
            <person name="Vasilenko O.V."/>
            <person name="Doronina N.V."/>
            <person name="Shmareva M.N."/>
            <person name="Tarlachkov S.V."/>
            <person name="Mustakhimov I."/>
            <person name="Trotsenko Y.A."/>
        </authorList>
    </citation>
    <scope>NUCLEOTIDE SEQUENCE [LARGE SCALE GENOMIC DNA]</scope>
    <source>
        <strain evidence="4 5">PK2</strain>
    </source>
</reference>
<comment type="subcellular location">
    <subcellularLocation>
        <location evidence="1">Periplasm</location>
    </subcellularLocation>
</comment>